<keyword evidence="2" id="KW-0472">Membrane</keyword>
<dbReference type="EMBL" id="LQOJ01000078">
    <property type="protein sequence ID" value="ORU96081.1"/>
    <property type="molecule type" value="Genomic_DNA"/>
</dbReference>
<dbReference type="STRING" id="1793.AWC04_00370"/>
<keyword evidence="4" id="KW-1185">Reference proteome</keyword>
<feature type="compositionally biased region" description="Basic and acidic residues" evidence="1">
    <location>
        <begin position="305"/>
        <end position="319"/>
    </location>
</feature>
<keyword evidence="2" id="KW-1133">Transmembrane helix</keyword>
<feature type="transmembrane region" description="Helical" evidence="2">
    <location>
        <begin position="95"/>
        <end position="118"/>
    </location>
</feature>
<dbReference type="Proteomes" id="UP000193484">
    <property type="component" value="Unassembled WGS sequence"/>
</dbReference>
<protein>
    <submittedName>
        <fullName evidence="3">Uncharacterized protein</fullName>
    </submittedName>
</protein>
<dbReference type="Pfam" id="PF20177">
    <property type="entry name" value="DUF6542"/>
    <property type="match status" value="1"/>
</dbReference>
<comment type="caution">
    <text evidence="3">The sequence shown here is derived from an EMBL/GenBank/DDBJ whole genome shotgun (WGS) entry which is preliminary data.</text>
</comment>
<gene>
    <name evidence="3" type="ORF">AWC04_00370</name>
</gene>
<feature type="region of interest" description="Disordered" evidence="1">
    <location>
        <begin position="163"/>
        <end position="380"/>
    </location>
</feature>
<feature type="compositionally biased region" description="Basic and acidic residues" evidence="1">
    <location>
        <begin position="274"/>
        <end position="289"/>
    </location>
</feature>
<evidence type="ECO:0000313" key="3">
    <source>
        <dbReference type="EMBL" id="ORU96081.1"/>
    </source>
</evidence>
<reference evidence="3 4" key="1">
    <citation type="submission" date="2016-01" db="EMBL/GenBank/DDBJ databases">
        <title>The new phylogeny of the genus Mycobacterium.</title>
        <authorList>
            <person name="Tarcisio F."/>
            <person name="Conor M."/>
            <person name="Antonella G."/>
            <person name="Elisabetta G."/>
            <person name="Giulia F.S."/>
            <person name="Sara T."/>
            <person name="Anna F."/>
            <person name="Clotilde B."/>
            <person name="Roberto B."/>
            <person name="Veronica D.S."/>
            <person name="Fabio R."/>
            <person name="Monica P."/>
            <person name="Olivier J."/>
            <person name="Enrico T."/>
            <person name="Nicola S."/>
        </authorList>
    </citation>
    <scope>NUCLEOTIDE SEQUENCE [LARGE SCALE GENOMIC DNA]</scope>
    <source>
        <strain evidence="3 4">DSM 44179</strain>
    </source>
</reference>
<feature type="compositionally biased region" description="Basic and acidic residues" evidence="1">
    <location>
        <begin position="202"/>
        <end position="212"/>
    </location>
</feature>
<feature type="transmembrane region" description="Helical" evidence="2">
    <location>
        <begin position="29"/>
        <end position="48"/>
    </location>
</feature>
<feature type="transmembrane region" description="Helical" evidence="2">
    <location>
        <begin position="53"/>
        <end position="75"/>
    </location>
</feature>
<keyword evidence="2" id="KW-0812">Transmembrane</keyword>
<sequence>MQWWAAVLIACTATLLGIAFDSVTGSGELSVVFAVLYFLGCVAAALMVRQSGLFTAVVQPPIILFVAVPSAYYLFHHASIQGLKDILINCGYPLIDRFLLMFTTSVVVLLIGMARWYFGSRRPDADVDSAAEPTSTGALGVRAAALLAGATAAIKHAVDSIRGGATDEEDEEAVAPRRAARTDTGRRRANRPASARSRHARPPMDDRGAPEPRRRRHAAAADLDEYGEPPRRRRPAGEQDVPARRRRAPGDPEGYPSRRRDEQDPYAPPPRRRPPPEGYRREDPRRGYEGYRPPAEGYRPPAPGYRRDPEEYRRGEQSRPRPRPHRYLEDAPAEPPRRRPTGGANGGHHPVSRVRYRGEDTPDSGAPDPRPSRHSRGPRD</sequence>
<evidence type="ECO:0000313" key="4">
    <source>
        <dbReference type="Proteomes" id="UP000193484"/>
    </source>
</evidence>
<evidence type="ECO:0000256" key="2">
    <source>
        <dbReference type="SAM" id="Phobius"/>
    </source>
</evidence>
<evidence type="ECO:0000256" key="1">
    <source>
        <dbReference type="SAM" id="MobiDB-lite"/>
    </source>
</evidence>
<dbReference type="InterPro" id="IPR046672">
    <property type="entry name" value="DUF6542"/>
</dbReference>
<dbReference type="AlphaFoldDB" id="A0A1X1QXQ0"/>
<accession>A0A1X1QXQ0</accession>
<proteinExistence type="predicted"/>
<name>A0A1X1QXQ0_MYCFA</name>
<organism evidence="3 4">
    <name type="scientific">Mycolicibacterium fallax</name>
    <name type="common">Mycobacterium fallax</name>
    <dbReference type="NCBI Taxonomy" id="1793"/>
    <lineage>
        <taxon>Bacteria</taxon>
        <taxon>Bacillati</taxon>
        <taxon>Actinomycetota</taxon>
        <taxon>Actinomycetes</taxon>
        <taxon>Mycobacteriales</taxon>
        <taxon>Mycobacteriaceae</taxon>
        <taxon>Mycolicibacterium</taxon>
    </lineage>
</organism>